<evidence type="ECO:0000313" key="2">
    <source>
        <dbReference type="EMBL" id="KAF2117550.1"/>
    </source>
</evidence>
<feature type="domain" description="N-acetyltransferase" evidence="1">
    <location>
        <begin position="3"/>
        <end position="145"/>
    </location>
</feature>
<dbReference type="Proteomes" id="UP000799770">
    <property type="component" value="Unassembled WGS sequence"/>
</dbReference>
<dbReference type="InterPro" id="IPR016181">
    <property type="entry name" value="Acyl_CoA_acyltransferase"/>
</dbReference>
<proteinExistence type="predicted"/>
<dbReference type="PROSITE" id="PS51186">
    <property type="entry name" value="GNAT"/>
    <property type="match status" value="1"/>
</dbReference>
<protein>
    <recommendedName>
        <fullName evidence="1">N-acetyltransferase domain-containing protein</fullName>
    </recommendedName>
</protein>
<dbReference type="InterPro" id="IPR000182">
    <property type="entry name" value="GNAT_dom"/>
</dbReference>
<evidence type="ECO:0000313" key="3">
    <source>
        <dbReference type="Proteomes" id="UP000799770"/>
    </source>
</evidence>
<gene>
    <name evidence="2" type="ORF">BDV96DRAFT_570419</name>
</gene>
<dbReference type="EMBL" id="ML977318">
    <property type="protein sequence ID" value="KAF2117550.1"/>
    <property type="molecule type" value="Genomic_DNA"/>
</dbReference>
<dbReference type="OrthoDB" id="41532at2759"/>
<accession>A0A6A5ZDH7</accession>
<organism evidence="2 3">
    <name type="scientific">Lophiotrema nucula</name>
    <dbReference type="NCBI Taxonomy" id="690887"/>
    <lineage>
        <taxon>Eukaryota</taxon>
        <taxon>Fungi</taxon>
        <taxon>Dikarya</taxon>
        <taxon>Ascomycota</taxon>
        <taxon>Pezizomycotina</taxon>
        <taxon>Dothideomycetes</taxon>
        <taxon>Pleosporomycetidae</taxon>
        <taxon>Pleosporales</taxon>
        <taxon>Lophiotremataceae</taxon>
        <taxon>Lophiotrema</taxon>
    </lineage>
</organism>
<dbReference type="GO" id="GO:0016747">
    <property type="term" value="F:acyltransferase activity, transferring groups other than amino-acyl groups"/>
    <property type="evidence" value="ECO:0007669"/>
    <property type="project" value="InterPro"/>
</dbReference>
<dbReference type="Pfam" id="PF00583">
    <property type="entry name" value="Acetyltransf_1"/>
    <property type="match status" value="1"/>
</dbReference>
<reference evidence="2" key="1">
    <citation type="journal article" date="2020" name="Stud. Mycol.">
        <title>101 Dothideomycetes genomes: a test case for predicting lifestyles and emergence of pathogens.</title>
        <authorList>
            <person name="Haridas S."/>
            <person name="Albert R."/>
            <person name="Binder M."/>
            <person name="Bloem J."/>
            <person name="Labutti K."/>
            <person name="Salamov A."/>
            <person name="Andreopoulos B."/>
            <person name="Baker S."/>
            <person name="Barry K."/>
            <person name="Bills G."/>
            <person name="Bluhm B."/>
            <person name="Cannon C."/>
            <person name="Castanera R."/>
            <person name="Culley D."/>
            <person name="Daum C."/>
            <person name="Ezra D."/>
            <person name="Gonzalez J."/>
            <person name="Henrissat B."/>
            <person name="Kuo A."/>
            <person name="Liang C."/>
            <person name="Lipzen A."/>
            <person name="Lutzoni F."/>
            <person name="Magnuson J."/>
            <person name="Mondo S."/>
            <person name="Nolan M."/>
            <person name="Ohm R."/>
            <person name="Pangilinan J."/>
            <person name="Park H.-J."/>
            <person name="Ramirez L."/>
            <person name="Alfaro M."/>
            <person name="Sun H."/>
            <person name="Tritt A."/>
            <person name="Yoshinaga Y."/>
            <person name="Zwiers L.-H."/>
            <person name="Turgeon B."/>
            <person name="Goodwin S."/>
            <person name="Spatafora J."/>
            <person name="Crous P."/>
            <person name="Grigoriev I."/>
        </authorList>
    </citation>
    <scope>NUCLEOTIDE SEQUENCE</scope>
    <source>
        <strain evidence="2">CBS 627.86</strain>
    </source>
</reference>
<name>A0A6A5ZDH7_9PLEO</name>
<dbReference type="Gene3D" id="3.40.630.30">
    <property type="match status" value="1"/>
</dbReference>
<dbReference type="SUPFAM" id="SSF55729">
    <property type="entry name" value="Acyl-CoA N-acyltransferases (Nat)"/>
    <property type="match status" value="1"/>
</dbReference>
<evidence type="ECO:0000259" key="1">
    <source>
        <dbReference type="PROSITE" id="PS51186"/>
    </source>
</evidence>
<keyword evidence="3" id="KW-1185">Reference proteome</keyword>
<dbReference type="AlphaFoldDB" id="A0A6A5ZDH7"/>
<sequence>MIIQEEDLTAPDVIALVTDHMNDMRTSSESYHVLDLIALQLPSMTFYTTRTEDGELQGCCALKELSPEHGEIKSMRTASAHFRKGIARQMTTILIGEAKNRSMKRLSLETGAAEKWAPQGRCMRFVDLRWVSRMVSTGRTKGVYL</sequence>
<dbReference type="CDD" id="cd04301">
    <property type="entry name" value="NAT_SF"/>
    <property type="match status" value="1"/>
</dbReference>